<dbReference type="EMBL" id="JAHQXE010000003">
    <property type="protein sequence ID" value="MBV0902334.1"/>
    <property type="molecule type" value="Genomic_DNA"/>
</dbReference>
<dbReference type="PANTHER" id="PTHR32089">
    <property type="entry name" value="METHYL-ACCEPTING CHEMOTAXIS PROTEIN MCPB"/>
    <property type="match status" value="1"/>
</dbReference>
<dbReference type="PANTHER" id="PTHR32089:SF112">
    <property type="entry name" value="LYSOZYME-LIKE PROTEIN-RELATED"/>
    <property type="match status" value="1"/>
</dbReference>
<dbReference type="SMART" id="SM00304">
    <property type="entry name" value="HAMP"/>
    <property type="match status" value="3"/>
</dbReference>
<dbReference type="CDD" id="cd11386">
    <property type="entry name" value="MCP_signal"/>
    <property type="match status" value="1"/>
</dbReference>
<dbReference type="SUPFAM" id="SSF158472">
    <property type="entry name" value="HAMP domain-like"/>
    <property type="match status" value="1"/>
</dbReference>
<evidence type="ECO:0000259" key="7">
    <source>
        <dbReference type="PROSITE" id="PS50885"/>
    </source>
</evidence>
<dbReference type="GO" id="GO:0016020">
    <property type="term" value="C:membrane"/>
    <property type="evidence" value="ECO:0007669"/>
    <property type="project" value="InterPro"/>
</dbReference>
<evidence type="ECO:0000256" key="2">
    <source>
        <dbReference type="ARBA" id="ARBA00029447"/>
    </source>
</evidence>
<protein>
    <submittedName>
        <fullName evidence="8">HAMP domain-containing protein</fullName>
    </submittedName>
</protein>
<evidence type="ECO:0000256" key="4">
    <source>
        <dbReference type="SAM" id="MobiDB-lite"/>
    </source>
</evidence>
<accession>A0AA41KKY0</accession>
<feature type="transmembrane region" description="Helical" evidence="5">
    <location>
        <begin position="29"/>
        <end position="48"/>
    </location>
</feature>
<gene>
    <name evidence="8" type="ORF">KTS37_11090</name>
</gene>
<proteinExistence type="inferred from homology"/>
<sequence>MVSRDFRPDRPRIARLVPDAVRGRFVRKFAAAVLVAVLVAGGIGAVFYTDTTQTLDRRVESQVVSTAQLQADGLDNWVDGFRRQTRTLSSVKEFQNGQPNVIRDYLLLESNDLTSEFVAVHYVQASDGTVEASTASGVRGESLAALGVPWGSEMGAIDAETDTSETVVVPEEPYRSPVTNDSVLAFVSSAPQNTEHLVVVEANLSARTGAFRGSLADSETTILGPDGAAVVGDGVSPETAAAVTEDDSGFRQSSGTVYGYSPLDSVRWTVVTQVPAASAYALRNQIATSLLLTLASAVVVLGGVTIAMSKRSATALSDLAETADEMRAGDLDVTLDTSRSDEVGRLFDAFDEMRRSLREQITDAERARETAESARSEAETATREAEKAREAAEERTERLQARADDYAEVMAACADGDLTVRMATDAEAESMSRIATAYNDLLDEWEGTIREVRSFSESVESASVAVSENVAAVQDRSASVKDSAAEMADGAETQSAKLETVWAELEDLSATVEEVSAAADTVRNRADGALDRSRSGRDAAARAATALDEIEASTDRTVTQVEELDALMGEIESVTDLITDIADQTTMLALNANIEAARAGSGGEGDGFAVVADEVKTLADETVAATDDIETAIVEMRDQVERTVDEMHATQSKVDTGTETVGEALDAFDGIVDDIEDATTGMREIDRATDEQAESTQEVVSMVEAVGDISDDTAAEATAVADATTEQVAAVDSVDASVTELSDRASELGTALETFTVEGGTAAGERDTDVFDAAGDDREEVESAGDDREEVESAGDD</sequence>
<dbReference type="AlphaFoldDB" id="A0AA41KKY0"/>
<dbReference type="SUPFAM" id="SSF58104">
    <property type="entry name" value="Methyl-accepting chemotaxis protein (MCP) signaling domain"/>
    <property type="match status" value="1"/>
</dbReference>
<reference evidence="8" key="1">
    <citation type="submission" date="2021-06" db="EMBL/GenBank/DDBJ databases">
        <title>New haloarchaea isolates fom saline soil.</title>
        <authorList>
            <person name="Duran-Viseras A."/>
            <person name="Sanchez-Porro C.S."/>
            <person name="Ventosa A."/>
        </authorList>
    </citation>
    <scope>NUCLEOTIDE SEQUENCE</scope>
    <source>
        <strain evidence="8">JCM 18369</strain>
    </source>
</reference>
<dbReference type="InterPro" id="IPR003660">
    <property type="entry name" value="HAMP_dom"/>
</dbReference>
<evidence type="ECO:0000256" key="5">
    <source>
        <dbReference type="SAM" id="Phobius"/>
    </source>
</evidence>
<dbReference type="Proteomes" id="UP001166304">
    <property type="component" value="Unassembled WGS sequence"/>
</dbReference>
<feature type="region of interest" description="Disordered" evidence="4">
    <location>
        <begin position="363"/>
        <end position="397"/>
    </location>
</feature>
<dbReference type="SMART" id="SM00283">
    <property type="entry name" value="MA"/>
    <property type="match status" value="1"/>
</dbReference>
<keyword evidence="5" id="KW-0472">Membrane</keyword>
<feature type="transmembrane region" description="Helical" evidence="5">
    <location>
        <begin position="286"/>
        <end position="307"/>
    </location>
</feature>
<feature type="compositionally biased region" description="Acidic residues" evidence="4">
    <location>
        <begin position="777"/>
        <end position="797"/>
    </location>
</feature>
<keyword evidence="5" id="KW-1133">Transmembrane helix</keyword>
<dbReference type="Pfam" id="PF00015">
    <property type="entry name" value="MCPsignal"/>
    <property type="match status" value="1"/>
</dbReference>
<dbReference type="CDD" id="cd06225">
    <property type="entry name" value="HAMP"/>
    <property type="match status" value="1"/>
</dbReference>
<keyword evidence="5" id="KW-0812">Transmembrane</keyword>
<feature type="domain" description="HAMP" evidence="7">
    <location>
        <begin position="310"/>
        <end position="362"/>
    </location>
</feature>
<comment type="similarity">
    <text evidence="2">Belongs to the methyl-accepting chemotaxis (MCP) protein family.</text>
</comment>
<keyword evidence="1 3" id="KW-0807">Transducer</keyword>
<name>A0AA41KKY0_9EURY</name>
<dbReference type="Gene3D" id="6.10.250.1910">
    <property type="match status" value="1"/>
</dbReference>
<dbReference type="PROSITE" id="PS50111">
    <property type="entry name" value="CHEMOTAXIS_TRANSDUC_2"/>
    <property type="match status" value="1"/>
</dbReference>
<feature type="domain" description="HAMP" evidence="7">
    <location>
        <begin position="397"/>
        <end position="450"/>
    </location>
</feature>
<evidence type="ECO:0000256" key="1">
    <source>
        <dbReference type="ARBA" id="ARBA00023224"/>
    </source>
</evidence>
<feature type="region of interest" description="Disordered" evidence="4">
    <location>
        <begin position="760"/>
        <end position="797"/>
    </location>
</feature>
<evidence type="ECO:0000256" key="3">
    <source>
        <dbReference type="PROSITE-ProRule" id="PRU00284"/>
    </source>
</evidence>
<dbReference type="PROSITE" id="PS50885">
    <property type="entry name" value="HAMP"/>
    <property type="match status" value="2"/>
</dbReference>
<keyword evidence="9" id="KW-1185">Reference proteome</keyword>
<organism evidence="8 9">
    <name type="scientific">Haloarcula salina</name>
    <dbReference type="NCBI Taxonomy" id="1429914"/>
    <lineage>
        <taxon>Archaea</taxon>
        <taxon>Methanobacteriati</taxon>
        <taxon>Methanobacteriota</taxon>
        <taxon>Stenosarchaea group</taxon>
        <taxon>Halobacteria</taxon>
        <taxon>Halobacteriales</taxon>
        <taxon>Haloarculaceae</taxon>
        <taxon>Haloarcula</taxon>
    </lineage>
</organism>
<evidence type="ECO:0000313" key="8">
    <source>
        <dbReference type="EMBL" id="MBV0902334.1"/>
    </source>
</evidence>
<feature type="domain" description="Methyl-accepting transducer" evidence="6">
    <location>
        <begin position="469"/>
        <end position="707"/>
    </location>
</feature>
<evidence type="ECO:0000313" key="9">
    <source>
        <dbReference type="Proteomes" id="UP001166304"/>
    </source>
</evidence>
<comment type="caution">
    <text evidence="8">The sequence shown here is derived from an EMBL/GenBank/DDBJ whole genome shotgun (WGS) entry which is preliminary data.</text>
</comment>
<evidence type="ECO:0000259" key="6">
    <source>
        <dbReference type="PROSITE" id="PS50111"/>
    </source>
</evidence>
<dbReference type="RefSeq" id="WP_162413497.1">
    <property type="nucleotide sequence ID" value="NZ_JAHQXE010000003.1"/>
</dbReference>
<dbReference type="GO" id="GO:0007165">
    <property type="term" value="P:signal transduction"/>
    <property type="evidence" value="ECO:0007669"/>
    <property type="project" value="UniProtKB-KW"/>
</dbReference>
<dbReference type="InterPro" id="IPR004089">
    <property type="entry name" value="MCPsignal_dom"/>
</dbReference>
<dbReference type="Gene3D" id="1.10.287.950">
    <property type="entry name" value="Methyl-accepting chemotaxis protein"/>
    <property type="match status" value="1"/>
</dbReference>
<dbReference type="Pfam" id="PF00672">
    <property type="entry name" value="HAMP"/>
    <property type="match status" value="1"/>
</dbReference>